<reference evidence="3 4" key="1">
    <citation type="submission" date="2019-03" db="EMBL/GenBank/DDBJ databases">
        <title>Three New Species of Nocardioides, Nocardioides euryhalodurans sp. nov., Nocardioides seonyuensis sp. nov. and Nocardioides eburneoflavus sp. nov. Iolated from Soil.</title>
        <authorList>
            <person name="Roh S.G."/>
            <person name="Lee C."/>
            <person name="Kim M.-K."/>
            <person name="Kim S.B."/>
        </authorList>
    </citation>
    <scope>NUCLEOTIDE SEQUENCE [LARGE SCALE GENOMIC DNA]</scope>
    <source>
        <strain evidence="3 4">MMS17-SY207-3</strain>
    </source>
</reference>
<keyword evidence="4" id="KW-1185">Reference proteome</keyword>
<sequence>MSVRRALVATALAPLLGLALAGCQEAEPSPKMPSTSAATPTPTETATAEQETPEEFIRRWQAASDKMQVSGETAEYSNMSPQCKPCQDFVETVRSVYRAGGHAEFDGSTITKLVRVEDEVPTFELTKTVPETVVYDAKGETRTFPPGKATISITLAKRQGEWVVAHFGFV</sequence>
<evidence type="ECO:0000256" key="2">
    <source>
        <dbReference type="SAM" id="SignalP"/>
    </source>
</evidence>
<dbReference type="AlphaFoldDB" id="A0A4P7IHB1"/>
<keyword evidence="2" id="KW-0732">Signal</keyword>
<evidence type="ECO:0000313" key="3">
    <source>
        <dbReference type="EMBL" id="QBX56063.1"/>
    </source>
</evidence>
<evidence type="ECO:0008006" key="5">
    <source>
        <dbReference type="Google" id="ProtNLM"/>
    </source>
</evidence>
<evidence type="ECO:0000313" key="4">
    <source>
        <dbReference type="Proteomes" id="UP000294853"/>
    </source>
</evidence>
<feature type="region of interest" description="Disordered" evidence="1">
    <location>
        <begin position="25"/>
        <end position="53"/>
    </location>
</feature>
<proteinExistence type="predicted"/>
<name>A0A4P7IHB1_9ACTN</name>
<protein>
    <recommendedName>
        <fullName evidence="5">Lipoprotein</fullName>
    </recommendedName>
</protein>
<gene>
    <name evidence="3" type="ORF">EXE58_11715</name>
</gene>
<dbReference type="OrthoDB" id="3786781at2"/>
<dbReference type="KEGG" id="nsn:EXE58_11715"/>
<dbReference type="RefSeq" id="WP_135268054.1">
    <property type="nucleotide sequence ID" value="NZ_CP038436.1"/>
</dbReference>
<accession>A0A4P7IHB1</accession>
<feature type="compositionally biased region" description="Low complexity" evidence="1">
    <location>
        <begin position="33"/>
        <end position="50"/>
    </location>
</feature>
<feature type="signal peptide" evidence="2">
    <location>
        <begin position="1"/>
        <end position="21"/>
    </location>
</feature>
<organism evidence="3 4">
    <name type="scientific">Nocardioides seonyuensis</name>
    <dbReference type="NCBI Taxonomy" id="2518371"/>
    <lineage>
        <taxon>Bacteria</taxon>
        <taxon>Bacillati</taxon>
        <taxon>Actinomycetota</taxon>
        <taxon>Actinomycetes</taxon>
        <taxon>Propionibacteriales</taxon>
        <taxon>Nocardioidaceae</taxon>
        <taxon>Nocardioides</taxon>
    </lineage>
</organism>
<evidence type="ECO:0000256" key="1">
    <source>
        <dbReference type="SAM" id="MobiDB-lite"/>
    </source>
</evidence>
<feature type="chain" id="PRO_5039362454" description="Lipoprotein" evidence="2">
    <location>
        <begin position="22"/>
        <end position="170"/>
    </location>
</feature>
<dbReference type="Proteomes" id="UP000294853">
    <property type="component" value="Chromosome"/>
</dbReference>
<dbReference type="PROSITE" id="PS51257">
    <property type="entry name" value="PROKAR_LIPOPROTEIN"/>
    <property type="match status" value="1"/>
</dbReference>
<dbReference type="EMBL" id="CP038436">
    <property type="protein sequence ID" value="QBX56063.1"/>
    <property type="molecule type" value="Genomic_DNA"/>
</dbReference>